<protein>
    <submittedName>
        <fullName evidence="3">Uncharacterized protein</fullName>
    </submittedName>
</protein>
<feature type="chain" id="PRO_5021459134" evidence="2">
    <location>
        <begin position="19"/>
        <end position="343"/>
    </location>
</feature>
<feature type="region of interest" description="Disordered" evidence="1">
    <location>
        <begin position="100"/>
        <end position="193"/>
    </location>
</feature>
<reference evidence="4" key="1">
    <citation type="submission" date="2018-11" db="EMBL/GenBank/DDBJ databases">
        <title>Haplotype-resolved cattle genomes.</title>
        <authorList>
            <person name="Low W.Y."/>
            <person name="Tearle R."/>
            <person name="Bickhart D.M."/>
            <person name="Rosen B.D."/>
            <person name="Koren S."/>
            <person name="Rhie A."/>
            <person name="Hiendleder S."/>
            <person name="Phillippy A.M."/>
            <person name="Smith T.P.L."/>
            <person name="Williams J.L."/>
        </authorList>
    </citation>
    <scope>NUCLEOTIDE SEQUENCE [LARGE SCALE GENOMIC DNA]</scope>
</reference>
<evidence type="ECO:0000256" key="1">
    <source>
        <dbReference type="SAM" id="MobiDB-lite"/>
    </source>
</evidence>
<proteinExistence type="predicted"/>
<feature type="signal peptide" evidence="2">
    <location>
        <begin position="1"/>
        <end position="18"/>
    </location>
</feature>
<reference evidence="3" key="2">
    <citation type="submission" date="2025-08" db="UniProtKB">
        <authorList>
            <consortium name="Ensembl"/>
        </authorList>
    </citation>
    <scope>IDENTIFICATION</scope>
</reference>
<feature type="compositionally biased region" description="Low complexity" evidence="1">
    <location>
        <begin position="141"/>
        <end position="155"/>
    </location>
</feature>
<name>A0A4W2H4N8_BOBOX</name>
<dbReference type="PANTHER" id="PTHR37340">
    <property type="entry name" value="GENE 7073-RELATED"/>
    <property type="match status" value="1"/>
</dbReference>
<evidence type="ECO:0000313" key="4">
    <source>
        <dbReference type="Proteomes" id="UP000429181"/>
    </source>
</evidence>
<dbReference type="Ensembl" id="ENSBIXT00005042085.1">
    <property type="protein sequence ID" value="ENSBIXP00005026069.1"/>
    <property type="gene ID" value="ENSBIXG00005028455.1"/>
</dbReference>
<dbReference type="Proteomes" id="UP000429181">
    <property type="component" value="Unassembled WGS sequence"/>
</dbReference>
<dbReference type="GeneTree" id="ENSGT00390000004226"/>
<accession>A0A4W2H4N8</accession>
<organism evidence="3 4">
    <name type="scientific">Bos indicus x Bos taurus</name>
    <name type="common">Hybrid cattle</name>
    <dbReference type="NCBI Taxonomy" id="30522"/>
    <lineage>
        <taxon>Eukaryota</taxon>
        <taxon>Metazoa</taxon>
        <taxon>Chordata</taxon>
        <taxon>Craniata</taxon>
        <taxon>Vertebrata</taxon>
        <taxon>Euteleostomi</taxon>
        <taxon>Mammalia</taxon>
        <taxon>Eutheria</taxon>
        <taxon>Laurasiatheria</taxon>
        <taxon>Artiodactyla</taxon>
        <taxon>Ruminantia</taxon>
        <taxon>Pecora</taxon>
        <taxon>Bovidae</taxon>
        <taxon>Bovinae</taxon>
        <taxon>Bos</taxon>
    </lineage>
</organism>
<dbReference type="AlphaFoldDB" id="A0A4W2H4N8"/>
<dbReference type="InterPro" id="IPR038873">
    <property type="entry name" value="CXorf66"/>
</dbReference>
<keyword evidence="2" id="KW-0732">Signal</keyword>
<sequence length="343" mass="38758">MNLFIYVLLLSIWTSSCLDRNESNGSATAVTTRAEFKQTKLQELWRRLLIIVIGTLITGYMVTCTCLLHYSCDSEEAHKGQKEDITIKASRSSTISFTDSKSLTAGLGDPERQSVVSRIDKSSGPSSPRKVPSSAEKLVRPSSQKKPSKPSAPKKVLGSPPQEKLHRTRSPKKAHRQAHAHKPVSQVSPSYPEKAIKPTWPPSLQCRVKPTKTPLPYPKNQIFPEQSSVDKLTKRQRYLKLKCPASAGRAEILSRPHPVKFCRCYKEKCLVCRAHVPVPLFSRELKHFYKSYKKKQPKYNTLYGNMSDSDITTYNSDGESDREVIIMCNIKCKADMYKNSRNN</sequence>
<dbReference type="PANTHER" id="PTHR37340:SF1">
    <property type="entry name" value="GENE 7073-RELATED"/>
    <property type="match status" value="1"/>
</dbReference>
<feature type="compositionally biased region" description="Basic residues" evidence="1">
    <location>
        <begin position="166"/>
        <end position="182"/>
    </location>
</feature>
<evidence type="ECO:0000313" key="3">
    <source>
        <dbReference type="Ensembl" id="ENSBIXP00005026069.1"/>
    </source>
</evidence>
<evidence type="ECO:0000256" key="2">
    <source>
        <dbReference type="SAM" id="SignalP"/>
    </source>
</evidence>